<evidence type="ECO:0000313" key="2">
    <source>
        <dbReference type="Proteomes" id="UP000053593"/>
    </source>
</evidence>
<keyword evidence="2" id="KW-1185">Reference proteome</keyword>
<protein>
    <submittedName>
        <fullName evidence="1">Uncharacterized protein</fullName>
    </submittedName>
</protein>
<name>A0A0D0BNZ3_9AGAR</name>
<evidence type="ECO:0000313" key="1">
    <source>
        <dbReference type="EMBL" id="KIK51289.1"/>
    </source>
</evidence>
<dbReference type="HOGENOM" id="CLU_1360542_0_0_1"/>
<gene>
    <name evidence="1" type="ORF">GYMLUDRAFT_252199</name>
</gene>
<organism evidence="1 2">
    <name type="scientific">Collybiopsis luxurians FD-317 M1</name>
    <dbReference type="NCBI Taxonomy" id="944289"/>
    <lineage>
        <taxon>Eukaryota</taxon>
        <taxon>Fungi</taxon>
        <taxon>Dikarya</taxon>
        <taxon>Basidiomycota</taxon>
        <taxon>Agaricomycotina</taxon>
        <taxon>Agaricomycetes</taxon>
        <taxon>Agaricomycetidae</taxon>
        <taxon>Agaricales</taxon>
        <taxon>Marasmiineae</taxon>
        <taxon>Omphalotaceae</taxon>
        <taxon>Collybiopsis</taxon>
        <taxon>Collybiopsis luxurians</taxon>
    </lineage>
</organism>
<sequence length="201" mass="22306">MSGMNYPILDGILGLEFDYSWSYWGAFVFPSYQSCFVPAPTSLFLLSRISLSPSVPPALKSFAIPSSCLPLRPSVLLLHTHAPTPFRSPAPEPYFFSFPSSHTVALLCLPSVLLHHSRTSSPFRPPALLCPIPIPYFPLVRTPGFQSYLVFCTKTNLPPSPCPVLCSQLYSSVVDFLHVHKWPILKPVMKWTLRTATVASV</sequence>
<dbReference type="AlphaFoldDB" id="A0A0D0BNZ3"/>
<accession>A0A0D0BNZ3</accession>
<dbReference type="Proteomes" id="UP000053593">
    <property type="component" value="Unassembled WGS sequence"/>
</dbReference>
<dbReference type="OrthoDB" id="18577at2759"/>
<reference evidence="1 2" key="1">
    <citation type="submission" date="2014-04" db="EMBL/GenBank/DDBJ databases">
        <title>Evolutionary Origins and Diversification of the Mycorrhizal Mutualists.</title>
        <authorList>
            <consortium name="DOE Joint Genome Institute"/>
            <consortium name="Mycorrhizal Genomics Consortium"/>
            <person name="Kohler A."/>
            <person name="Kuo A."/>
            <person name="Nagy L.G."/>
            <person name="Floudas D."/>
            <person name="Copeland A."/>
            <person name="Barry K.W."/>
            <person name="Cichocki N."/>
            <person name="Veneault-Fourrey C."/>
            <person name="LaButti K."/>
            <person name="Lindquist E.A."/>
            <person name="Lipzen A."/>
            <person name="Lundell T."/>
            <person name="Morin E."/>
            <person name="Murat C."/>
            <person name="Riley R."/>
            <person name="Ohm R."/>
            <person name="Sun H."/>
            <person name="Tunlid A."/>
            <person name="Henrissat B."/>
            <person name="Grigoriev I.V."/>
            <person name="Hibbett D.S."/>
            <person name="Martin F."/>
        </authorList>
    </citation>
    <scope>NUCLEOTIDE SEQUENCE [LARGE SCALE GENOMIC DNA]</scope>
    <source>
        <strain evidence="1 2">FD-317 M1</strain>
    </source>
</reference>
<proteinExistence type="predicted"/>
<dbReference type="EMBL" id="KN834867">
    <property type="protein sequence ID" value="KIK51289.1"/>
    <property type="molecule type" value="Genomic_DNA"/>
</dbReference>